<name>A0A2K8L0F4_9GAMM</name>
<dbReference type="InterPro" id="IPR036249">
    <property type="entry name" value="Thioredoxin-like_sf"/>
</dbReference>
<protein>
    <submittedName>
        <fullName evidence="2">Glutaredoxin</fullName>
    </submittedName>
</protein>
<proteinExistence type="inferred from homology"/>
<evidence type="ECO:0000313" key="3">
    <source>
        <dbReference type="Proteomes" id="UP000229757"/>
    </source>
</evidence>
<dbReference type="RefSeq" id="WP_100258605.1">
    <property type="nucleotide sequence ID" value="NZ_CP011797.1"/>
</dbReference>
<dbReference type="Gene3D" id="3.40.30.10">
    <property type="entry name" value="Glutaredoxin"/>
    <property type="match status" value="1"/>
</dbReference>
<dbReference type="PROSITE" id="PS51354">
    <property type="entry name" value="GLUTAREDOXIN_2"/>
    <property type="match status" value="1"/>
</dbReference>
<comment type="similarity">
    <text evidence="1">Belongs to the glutaredoxin family.</text>
</comment>
<keyword evidence="3" id="KW-1185">Reference proteome</keyword>
<accession>A0A2K8L0F4</accession>
<dbReference type="SUPFAM" id="SSF52833">
    <property type="entry name" value="Thioredoxin-like"/>
    <property type="match status" value="1"/>
</dbReference>
<organism evidence="2 3">
    <name type="scientific">Reinekea forsetii</name>
    <dbReference type="NCBI Taxonomy" id="1336806"/>
    <lineage>
        <taxon>Bacteria</taxon>
        <taxon>Pseudomonadati</taxon>
        <taxon>Pseudomonadota</taxon>
        <taxon>Gammaproteobacteria</taxon>
        <taxon>Oceanospirillales</taxon>
        <taxon>Saccharospirillaceae</taxon>
        <taxon>Reinekea</taxon>
    </lineage>
</organism>
<evidence type="ECO:0000313" key="2">
    <source>
        <dbReference type="EMBL" id="ATX78414.1"/>
    </source>
</evidence>
<dbReference type="Proteomes" id="UP000229757">
    <property type="component" value="Chromosome"/>
</dbReference>
<dbReference type="AlphaFoldDB" id="A0A2K8L0F4"/>
<dbReference type="GO" id="GO:0005737">
    <property type="term" value="C:cytoplasm"/>
    <property type="evidence" value="ECO:0007669"/>
    <property type="project" value="TreeGrafter"/>
</dbReference>
<evidence type="ECO:0000256" key="1">
    <source>
        <dbReference type="ARBA" id="ARBA00007787"/>
    </source>
</evidence>
<gene>
    <name evidence="2" type="ORF">REIFOR_03311</name>
</gene>
<dbReference type="GO" id="GO:0034599">
    <property type="term" value="P:cellular response to oxidative stress"/>
    <property type="evidence" value="ECO:0007669"/>
    <property type="project" value="TreeGrafter"/>
</dbReference>
<dbReference type="PANTHER" id="PTHR45694">
    <property type="entry name" value="GLUTAREDOXIN 2"/>
    <property type="match status" value="1"/>
</dbReference>
<dbReference type="PRINTS" id="PR00160">
    <property type="entry name" value="GLUTAREDOXIN"/>
</dbReference>
<dbReference type="InterPro" id="IPR014025">
    <property type="entry name" value="Glutaredoxin_subgr"/>
</dbReference>
<sequence length="123" mass="13505">MRPILSENLAHPAIQAKLGGDQSLLNEVRQAIGRHAVVVVGMKQNPVVKSSRKLLDEQQVEHLYLEYGSYMSKWRERLAIKMWTGFETFPQIFIGGALIGGYTDLKALVAAGELKALLAAGSV</sequence>
<dbReference type="EMBL" id="CP011797">
    <property type="protein sequence ID" value="ATX78414.1"/>
    <property type="molecule type" value="Genomic_DNA"/>
</dbReference>
<dbReference type="GO" id="GO:0015038">
    <property type="term" value="F:glutathione disulfide oxidoreductase activity"/>
    <property type="evidence" value="ECO:0007669"/>
    <property type="project" value="TreeGrafter"/>
</dbReference>
<dbReference type="OrthoDB" id="7867335at2"/>
<dbReference type="KEGG" id="rfo:REIFOR_03311"/>
<reference evidence="2 3" key="1">
    <citation type="journal article" date="2017" name="Environ. Microbiol.">
        <title>Genomic and physiological analyses of 'Reinekea forsetii' reveal a versatile opportunistic lifestyle during spring algae blooms.</title>
        <authorList>
            <person name="Avci B."/>
            <person name="Hahnke R.L."/>
            <person name="Chafee M."/>
            <person name="Fischer T."/>
            <person name="Gruber-Vodicka H."/>
            <person name="Tegetmeyer H.E."/>
            <person name="Harder J."/>
            <person name="Fuchs B.M."/>
            <person name="Amann R.I."/>
            <person name="Teeling H."/>
        </authorList>
    </citation>
    <scope>NUCLEOTIDE SEQUENCE [LARGE SCALE GENOMIC DNA]</scope>
    <source>
        <strain evidence="2 3">Hel1_31_D35</strain>
    </source>
</reference>
<dbReference type="PANTHER" id="PTHR45694:SF18">
    <property type="entry name" value="GLUTAREDOXIN-1-RELATED"/>
    <property type="match status" value="1"/>
</dbReference>